<accession>A0A2J0KUL6</accession>
<protein>
    <submittedName>
        <fullName evidence="1">Uncharacterized protein</fullName>
    </submittedName>
</protein>
<gene>
    <name evidence="1" type="ORF">COS99_01565</name>
</gene>
<dbReference type="AlphaFoldDB" id="A0A2J0KUL6"/>
<proteinExistence type="predicted"/>
<dbReference type="Proteomes" id="UP000230052">
    <property type="component" value="Unassembled WGS sequence"/>
</dbReference>
<organism evidence="1 2">
    <name type="scientific">Candidatus Aquitaenariimonas noxiae</name>
    <dbReference type="NCBI Taxonomy" id="1974741"/>
    <lineage>
        <taxon>Bacteria</taxon>
        <taxon>Pseudomonadati</taxon>
        <taxon>Candidatus Omnitrophota</taxon>
        <taxon>Candidatus Aquitaenariimonas</taxon>
    </lineage>
</organism>
<comment type="caution">
    <text evidence="1">The sequence shown here is derived from an EMBL/GenBank/DDBJ whole genome shotgun (WGS) entry which is preliminary data.</text>
</comment>
<reference evidence="1 2" key="1">
    <citation type="submission" date="2017-09" db="EMBL/GenBank/DDBJ databases">
        <title>Depth-based differentiation of microbial function through sediment-hosted aquifers and enrichment of novel symbionts in the deep terrestrial subsurface.</title>
        <authorList>
            <person name="Probst A.J."/>
            <person name="Ladd B."/>
            <person name="Jarett J.K."/>
            <person name="Geller-Mcgrath D.E."/>
            <person name="Sieber C.M."/>
            <person name="Emerson J.B."/>
            <person name="Anantharaman K."/>
            <person name="Thomas B.C."/>
            <person name="Malmstrom R."/>
            <person name="Stieglmeier M."/>
            <person name="Klingl A."/>
            <person name="Woyke T."/>
            <person name="Ryan C.M."/>
            <person name="Banfield J.F."/>
        </authorList>
    </citation>
    <scope>NUCLEOTIDE SEQUENCE [LARGE SCALE GENOMIC DNA]</scope>
    <source>
        <strain evidence="1">CG07_land_8_20_14_0_80_42_15</strain>
    </source>
</reference>
<evidence type="ECO:0000313" key="1">
    <source>
        <dbReference type="EMBL" id="PIU42178.1"/>
    </source>
</evidence>
<dbReference type="EMBL" id="PEWV01000016">
    <property type="protein sequence ID" value="PIU42178.1"/>
    <property type="molecule type" value="Genomic_DNA"/>
</dbReference>
<sequence>MVFLAFITKGLSHQNTIIEINCQEKKSKKLKKYGYLGIKGKKIQKSLDNSSFIGHTSFYPIFGT</sequence>
<name>A0A2J0KUL6_9BACT</name>
<evidence type="ECO:0000313" key="2">
    <source>
        <dbReference type="Proteomes" id="UP000230052"/>
    </source>
</evidence>